<name>A0ABD3GKC6_9MARC</name>
<proteinExistence type="predicted"/>
<accession>A0ABD3GKC6</accession>
<comment type="caution">
    <text evidence="1">The sequence shown here is derived from an EMBL/GenBank/DDBJ whole genome shotgun (WGS) entry which is preliminary data.</text>
</comment>
<dbReference type="PANTHER" id="PTHR33103">
    <property type="entry name" value="OS01G0153900 PROTEIN"/>
    <property type="match status" value="1"/>
</dbReference>
<keyword evidence="2" id="KW-1185">Reference proteome</keyword>
<dbReference type="EMBL" id="JBJQOH010000007">
    <property type="protein sequence ID" value="KAL3678530.1"/>
    <property type="molecule type" value="Genomic_DNA"/>
</dbReference>
<dbReference type="AlphaFoldDB" id="A0ABD3GKC6"/>
<dbReference type="Pfam" id="PF05056">
    <property type="entry name" value="DUF674"/>
    <property type="match status" value="1"/>
</dbReference>
<dbReference type="InterPro" id="IPR007750">
    <property type="entry name" value="DUF674"/>
</dbReference>
<evidence type="ECO:0000313" key="1">
    <source>
        <dbReference type="EMBL" id="KAL3678530.1"/>
    </source>
</evidence>
<gene>
    <name evidence="1" type="ORF">R1sor_021486</name>
</gene>
<protein>
    <submittedName>
        <fullName evidence="1">Uncharacterized protein</fullName>
    </submittedName>
</protein>
<reference evidence="1 2" key="1">
    <citation type="submission" date="2024-09" db="EMBL/GenBank/DDBJ databases">
        <title>Chromosome-scale assembly of Riccia sorocarpa.</title>
        <authorList>
            <person name="Paukszto L."/>
        </authorList>
    </citation>
    <scope>NUCLEOTIDE SEQUENCE [LARGE SCALE GENOMIC DNA]</scope>
    <source>
        <strain evidence="1">LP-2024</strain>
        <tissue evidence="1">Aerial parts of the thallus</tissue>
    </source>
</reference>
<organism evidence="1 2">
    <name type="scientific">Riccia sorocarpa</name>
    <dbReference type="NCBI Taxonomy" id="122646"/>
    <lineage>
        <taxon>Eukaryota</taxon>
        <taxon>Viridiplantae</taxon>
        <taxon>Streptophyta</taxon>
        <taxon>Embryophyta</taxon>
        <taxon>Marchantiophyta</taxon>
        <taxon>Marchantiopsida</taxon>
        <taxon>Marchantiidae</taxon>
        <taxon>Marchantiales</taxon>
        <taxon>Ricciaceae</taxon>
        <taxon>Riccia</taxon>
    </lineage>
</organism>
<dbReference type="PANTHER" id="PTHR33103:SF19">
    <property type="entry name" value="OS09G0544700 PROTEIN"/>
    <property type="match status" value="1"/>
</dbReference>
<dbReference type="Proteomes" id="UP001633002">
    <property type="component" value="Unassembled WGS sequence"/>
</dbReference>
<sequence>MKSQPVSDANQEKCVKVMVLWSRSLKRVLYLECGKGFADILLSLLIMPVGSISEILDEAGLAKDIDRGLSKLYVSLRELESTLFCVDKRVLIDPCTPFQSNGYLRLTASVRNSCANPSCQNVVSYARQLCVKGEKGDACGGFLEENITFIIKEDLSITKSSTIASMAILKAYNLNNFQTMDMEEIPSEDKR</sequence>
<evidence type="ECO:0000313" key="2">
    <source>
        <dbReference type="Proteomes" id="UP001633002"/>
    </source>
</evidence>